<name>A0ABS2YL43_POLSP</name>
<keyword evidence="5 12" id="KW-0732">Signal</keyword>
<dbReference type="Gene3D" id="3.80.10.10">
    <property type="entry name" value="Ribonuclease Inhibitor"/>
    <property type="match status" value="2"/>
</dbReference>
<dbReference type="SUPFAM" id="SSF52058">
    <property type="entry name" value="L domain-like"/>
    <property type="match status" value="1"/>
</dbReference>
<feature type="non-terminal residue" evidence="15">
    <location>
        <position position="1"/>
    </location>
</feature>
<comment type="caution">
    <text evidence="15">The sequence shown here is derived from an EMBL/GenBank/DDBJ whole genome shotgun (WGS) entry which is preliminary data.</text>
</comment>
<keyword evidence="9 11" id="KW-0472">Membrane</keyword>
<feature type="domain" description="LRRCT" evidence="14">
    <location>
        <begin position="85"/>
        <end position="137"/>
    </location>
</feature>
<evidence type="ECO:0000313" key="15">
    <source>
        <dbReference type="EMBL" id="MBN3287484.1"/>
    </source>
</evidence>
<dbReference type="SMART" id="SM00082">
    <property type="entry name" value="LRRCT"/>
    <property type="match status" value="2"/>
</dbReference>
<feature type="chain" id="PRO_5047526148" evidence="12">
    <location>
        <begin position="20"/>
        <end position="400"/>
    </location>
</feature>
<dbReference type="InterPro" id="IPR052313">
    <property type="entry name" value="GPIb-IX-V_Complex"/>
</dbReference>
<dbReference type="Pfam" id="PF01462">
    <property type="entry name" value="LRRNT"/>
    <property type="match status" value="1"/>
</dbReference>
<evidence type="ECO:0000256" key="2">
    <source>
        <dbReference type="ARBA" id="ARBA00022614"/>
    </source>
</evidence>
<keyword evidence="8" id="KW-0094">Blood coagulation</keyword>
<evidence type="ECO:0000259" key="13">
    <source>
        <dbReference type="SMART" id="SM00013"/>
    </source>
</evidence>
<keyword evidence="7 11" id="KW-1133">Transmembrane helix</keyword>
<evidence type="ECO:0000256" key="3">
    <source>
        <dbReference type="ARBA" id="ARBA00022692"/>
    </source>
</evidence>
<evidence type="ECO:0000256" key="11">
    <source>
        <dbReference type="SAM" id="Phobius"/>
    </source>
</evidence>
<keyword evidence="2" id="KW-0433">Leucine-rich repeat</keyword>
<keyword evidence="4" id="KW-0356">Hemostasis</keyword>
<feature type="domain" description="LRRCT" evidence="14">
    <location>
        <begin position="240"/>
        <end position="291"/>
    </location>
</feature>
<sequence>MNLVILATLLICCIPDAKPCPSSCDCSLLGNEGLRVDCSSRWLKEVPTLPDKTVLLYLQNNMLTGIQAGRFDRLHCLQSLDLSQNPLSCDCDIVYLKHWLDDNANVSVTGATCKGPASPETPTTITQLSGNEFAGCRSTNPIDCWGLLRIDLIIMLACPGLALLLFLSPSNAQPCPAVCKCTSFGAYGYKVNCSARGLAVVPMLPPRTTELYLQNNLLTTVPRGRLDKLQHLNKVNMSNNTWDCGCDIIYLKTWLEDQEAISPADVKCFTPASLAGKPLSQLRGHDLVQCTQMKKCPDFVYNNILLLLSLCILIILLAWGLKTTRVSTFIYDLNARHADIKLESLKSMKPKHRWKRSDTLSKDLLEEDEMETPLPMDNMEILNPILHILQTNHNIKLKAT</sequence>
<dbReference type="PANTHER" id="PTHR22650">
    <property type="entry name" value="GLYCOPROTEIN IB BETA"/>
    <property type="match status" value="1"/>
</dbReference>
<protein>
    <submittedName>
        <fullName evidence="15">GPIX protein</fullName>
    </submittedName>
</protein>
<evidence type="ECO:0000256" key="10">
    <source>
        <dbReference type="ARBA" id="ARBA00023157"/>
    </source>
</evidence>
<keyword evidence="10" id="KW-1015">Disulfide bond</keyword>
<dbReference type="SMART" id="SM00013">
    <property type="entry name" value="LRRNT"/>
    <property type="match status" value="2"/>
</dbReference>
<comment type="subcellular location">
    <subcellularLocation>
        <location evidence="1">Membrane</location>
        <topology evidence="1">Single-pass type I membrane protein</topology>
    </subcellularLocation>
</comment>
<evidence type="ECO:0000313" key="16">
    <source>
        <dbReference type="Proteomes" id="UP001166093"/>
    </source>
</evidence>
<keyword evidence="6" id="KW-0130">Cell adhesion</keyword>
<feature type="signal peptide" evidence="12">
    <location>
        <begin position="1"/>
        <end position="19"/>
    </location>
</feature>
<accession>A0ABS2YL43</accession>
<dbReference type="InterPro" id="IPR000483">
    <property type="entry name" value="Cys-rich_flank_reg_C"/>
</dbReference>
<evidence type="ECO:0000256" key="1">
    <source>
        <dbReference type="ARBA" id="ARBA00004479"/>
    </source>
</evidence>
<evidence type="ECO:0000256" key="12">
    <source>
        <dbReference type="SAM" id="SignalP"/>
    </source>
</evidence>
<dbReference type="InterPro" id="IPR000372">
    <property type="entry name" value="LRRNT"/>
</dbReference>
<dbReference type="PANTHER" id="PTHR22650:SF6">
    <property type="entry name" value="PLATELET GLYCOPROTEIN IX"/>
    <property type="match status" value="1"/>
</dbReference>
<feature type="domain" description="LRRNT" evidence="13">
    <location>
        <begin position="19"/>
        <end position="55"/>
    </location>
</feature>
<evidence type="ECO:0000259" key="14">
    <source>
        <dbReference type="SMART" id="SM00082"/>
    </source>
</evidence>
<evidence type="ECO:0000256" key="4">
    <source>
        <dbReference type="ARBA" id="ARBA00022696"/>
    </source>
</evidence>
<organism evidence="15 16">
    <name type="scientific">Polyodon spathula</name>
    <name type="common">North American paddlefish</name>
    <name type="synonym">Squalus spathula</name>
    <dbReference type="NCBI Taxonomy" id="7913"/>
    <lineage>
        <taxon>Eukaryota</taxon>
        <taxon>Metazoa</taxon>
        <taxon>Chordata</taxon>
        <taxon>Craniata</taxon>
        <taxon>Vertebrata</taxon>
        <taxon>Euteleostomi</taxon>
        <taxon>Actinopterygii</taxon>
        <taxon>Chondrostei</taxon>
        <taxon>Acipenseriformes</taxon>
        <taxon>Polyodontidae</taxon>
        <taxon>Polyodon</taxon>
    </lineage>
</organism>
<evidence type="ECO:0000256" key="8">
    <source>
        <dbReference type="ARBA" id="ARBA00023084"/>
    </source>
</evidence>
<feature type="non-terminal residue" evidence="15">
    <location>
        <position position="400"/>
    </location>
</feature>
<proteinExistence type="predicted"/>
<evidence type="ECO:0000256" key="9">
    <source>
        <dbReference type="ARBA" id="ARBA00023136"/>
    </source>
</evidence>
<evidence type="ECO:0000256" key="7">
    <source>
        <dbReference type="ARBA" id="ARBA00022989"/>
    </source>
</evidence>
<dbReference type="Proteomes" id="UP001166093">
    <property type="component" value="Unassembled WGS sequence"/>
</dbReference>
<keyword evidence="16" id="KW-1185">Reference proteome</keyword>
<dbReference type="InterPro" id="IPR032675">
    <property type="entry name" value="LRR_dom_sf"/>
</dbReference>
<evidence type="ECO:0000256" key="5">
    <source>
        <dbReference type="ARBA" id="ARBA00022729"/>
    </source>
</evidence>
<feature type="transmembrane region" description="Helical" evidence="11">
    <location>
        <begin position="299"/>
        <end position="321"/>
    </location>
</feature>
<keyword evidence="3 11" id="KW-0812">Transmembrane</keyword>
<evidence type="ECO:0000256" key="6">
    <source>
        <dbReference type="ARBA" id="ARBA00022889"/>
    </source>
</evidence>
<dbReference type="EMBL" id="JAAWVQ010166534">
    <property type="protein sequence ID" value="MBN3287484.1"/>
    <property type="molecule type" value="Genomic_DNA"/>
</dbReference>
<feature type="domain" description="LRRNT" evidence="13">
    <location>
        <begin position="174"/>
        <end position="210"/>
    </location>
</feature>
<reference evidence="15" key="1">
    <citation type="journal article" date="2021" name="Cell">
        <title>Tracing the genetic footprints of vertebrate landing in non-teleost ray-finned fishes.</title>
        <authorList>
            <person name="Bi X."/>
            <person name="Wang K."/>
            <person name="Yang L."/>
            <person name="Pan H."/>
            <person name="Jiang H."/>
            <person name="Wei Q."/>
            <person name="Fang M."/>
            <person name="Yu H."/>
            <person name="Zhu C."/>
            <person name="Cai Y."/>
            <person name="He Y."/>
            <person name="Gan X."/>
            <person name="Zeng H."/>
            <person name="Yu D."/>
            <person name="Zhu Y."/>
            <person name="Jiang H."/>
            <person name="Qiu Q."/>
            <person name="Yang H."/>
            <person name="Zhang Y.E."/>
            <person name="Wang W."/>
            <person name="Zhu M."/>
            <person name="He S."/>
            <person name="Zhang G."/>
        </authorList>
    </citation>
    <scope>NUCLEOTIDE SEQUENCE</scope>
    <source>
        <strain evidence="15">Pddl_001</strain>
    </source>
</reference>
<gene>
    <name evidence="15" type="primary">Gp9_0</name>
    <name evidence="15" type="ORF">GTO93_0008354</name>
</gene>